<evidence type="ECO:0000313" key="2">
    <source>
        <dbReference type="EMBL" id="CAD1825830.1"/>
    </source>
</evidence>
<feature type="compositionally biased region" description="Polar residues" evidence="1">
    <location>
        <begin position="145"/>
        <end position="157"/>
    </location>
</feature>
<dbReference type="EMBL" id="LR862145">
    <property type="protein sequence ID" value="CAD1825830.1"/>
    <property type="molecule type" value="Genomic_DNA"/>
</dbReference>
<evidence type="ECO:0000256" key="1">
    <source>
        <dbReference type="SAM" id="MobiDB-lite"/>
    </source>
</evidence>
<gene>
    <name evidence="2" type="ORF">CB5_LOCUS9041</name>
</gene>
<dbReference type="AlphaFoldDB" id="A0A6V7P4V4"/>
<reference evidence="2" key="1">
    <citation type="submission" date="2020-07" db="EMBL/GenBank/DDBJ databases">
        <authorList>
            <person name="Lin J."/>
        </authorList>
    </citation>
    <scope>NUCLEOTIDE SEQUENCE</scope>
</reference>
<feature type="compositionally biased region" description="Basic and acidic residues" evidence="1">
    <location>
        <begin position="133"/>
        <end position="144"/>
    </location>
</feature>
<proteinExistence type="predicted"/>
<accession>A0A6V7P4V4</accession>
<name>A0A6V7P4V4_ANACO</name>
<protein>
    <submittedName>
        <fullName evidence="2">Uncharacterized protein</fullName>
    </submittedName>
</protein>
<organism evidence="2">
    <name type="scientific">Ananas comosus var. bracteatus</name>
    <name type="common">red pineapple</name>
    <dbReference type="NCBI Taxonomy" id="296719"/>
    <lineage>
        <taxon>Eukaryota</taxon>
        <taxon>Viridiplantae</taxon>
        <taxon>Streptophyta</taxon>
        <taxon>Embryophyta</taxon>
        <taxon>Tracheophyta</taxon>
        <taxon>Spermatophyta</taxon>
        <taxon>Magnoliopsida</taxon>
        <taxon>Liliopsida</taxon>
        <taxon>Poales</taxon>
        <taxon>Bromeliaceae</taxon>
        <taxon>Bromelioideae</taxon>
        <taxon>Ananas</taxon>
    </lineage>
</organism>
<feature type="region of interest" description="Disordered" evidence="1">
    <location>
        <begin position="133"/>
        <end position="160"/>
    </location>
</feature>
<sequence>MDPSGHFLMLIPVDGTSLLLGGRTHWEPWSWFSPHVVLGCYRFTLERRAGARRGRSSVVSALPSRPEIATLSAVQGKPCPFGDLLAAPRPGQIGGWSRVVTSSVTKSEEALKNPNCISPVWAVFAQRNRSLPARDRSLPARDRSLVSNSKNQRSGTGLSPRGTGCLAGCATLFTGDRSLLSGTGPRE</sequence>